<dbReference type="AlphaFoldDB" id="A0AAV7UZQ3"/>
<evidence type="ECO:0000313" key="1">
    <source>
        <dbReference type="EMBL" id="KAJ1194413.1"/>
    </source>
</evidence>
<proteinExistence type="predicted"/>
<protein>
    <submittedName>
        <fullName evidence="1">Uncharacterized protein</fullName>
    </submittedName>
</protein>
<evidence type="ECO:0000313" key="2">
    <source>
        <dbReference type="Proteomes" id="UP001066276"/>
    </source>
</evidence>
<accession>A0AAV7UZQ3</accession>
<dbReference type="EMBL" id="JANPWB010000004">
    <property type="protein sequence ID" value="KAJ1194413.1"/>
    <property type="molecule type" value="Genomic_DNA"/>
</dbReference>
<sequence length="135" mass="13911">MGGCCDELFETEVGEVVEQGGGVDVIGVLEVKVQVTEEDVVCRSKGVSADYVSDGVIELRLGTWGSVDECSSEGGIGVDVNLEVQVFGSFEGVFGVGRDSDGVPVDDGDPSSRSVGAVSAGDLIAVRDGYGDVRF</sequence>
<dbReference type="Proteomes" id="UP001066276">
    <property type="component" value="Chromosome 2_2"/>
</dbReference>
<name>A0AAV7UZQ3_PLEWA</name>
<gene>
    <name evidence="1" type="ORF">NDU88_003702</name>
</gene>
<comment type="caution">
    <text evidence="1">The sequence shown here is derived from an EMBL/GenBank/DDBJ whole genome shotgun (WGS) entry which is preliminary data.</text>
</comment>
<keyword evidence="2" id="KW-1185">Reference proteome</keyword>
<organism evidence="1 2">
    <name type="scientific">Pleurodeles waltl</name>
    <name type="common">Iberian ribbed newt</name>
    <dbReference type="NCBI Taxonomy" id="8319"/>
    <lineage>
        <taxon>Eukaryota</taxon>
        <taxon>Metazoa</taxon>
        <taxon>Chordata</taxon>
        <taxon>Craniata</taxon>
        <taxon>Vertebrata</taxon>
        <taxon>Euteleostomi</taxon>
        <taxon>Amphibia</taxon>
        <taxon>Batrachia</taxon>
        <taxon>Caudata</taxon>
        <taxon>Salamandroidea</taxon>
        <taxon>Salamandridae</taxon>
        <taxon>Pleurodelinae</taxon>
        <taxon>Pleurodeles</taxon>
    </lineage>
</organism>
<reference evidence="1" key="1">
    <citation type="journal article" date="2022" name="bioRxiv">
        <title>Sequencing and chromosome-scale assembly of the giantPleurodeles waltlgenome.</title>
        <authorList>
            <person name="Brown T."/>
            <person name="Elewa A."/>
            <person name="Iarovenko S."/>
            <person name="Subramanian E."/>
            <person name="Araus A.J."/>
            <person name="Petzold A."/>
            <person name="Susuki M."/>
            <person name="Suzuki K.-i.T."/>
            <person name="Hayashi T."/>
            <person name="Toyoda A."/>
            <person name="Oliveira C."/>
            <person name="Osipova E."/>
            <person name="Leigh N.D."/>
            <person name="Simon A."/>
            <person name="Yun M.H."/>
        </authorList>
    </citation>
    <scope>NUCLEOTIDE SEQUENCE</scope>
    <source>
        <strain evidence="1">20211129_DDA</strain>
        <tissue evidence="1">Liver</tissue>
    </source>
</reference>